<dbReference type="Proteomes" id="UP001154282">
    <property type="component" value="Unassembled WGS sequence"/>
</dbReference>
<organism evidence="1 2">
    <name type="scientific">Linum tenue</name>
    <dbReference type="NCBI Taxonomy" id="586396"/>
    <lineage>
        <taxon>Eukaryota</taxon>
        <taxon>Viridiplantae</taxon>
        <taxon>Streptophyta</taxon>
        <taxon>Embryophyta</taxon>
        <taxon>Tracheophyta</taxon>
        <taxon>Spermatophyta</taxon>
        <taxon>Magnoliopsida</taxon>
        <taxon>eudicotyledons</taxon>
        <taxon>Gunneridae</taxon>
        <taxon>Pentapetalae</taxon>
        <taxon>rosids</taxon>
        <taxon>fabids</taxon>
        <taxon>Malpighiales</taxon>
        <taxon>Linaceae</taxon>
        <taxon>Linum</taxon>
    </lineage>
</organism>
<name>A0AAV0NDH5_9ROSI</name>
<comment type="caution">
    <text evidence="1">The sequence shown here is derived from an EMBL/GenBank/DDBJ whole genome shotgun (WGS) entry which is preliminary data.</text>
</comment>
<keyword evidence="2" id="KW-1185">Reference proteome</keyword>
<protein>
    <submittedName>
        <fullName evidence="1">Uncharacterized protein</fullName>
    </submittedName>
</protein>
<proteinExistence type="predicted"/>
<reference evidence="1" key="1">
    <citation type="submission" date="2022-08" db="EMBL/GenBank/DDBJ databases">
        <authorList>
            <person name="Gutierrez-Valencia J."/>
        </authorList>
    </citation>
    <scope>NUCLEOTIDE SEQUENCE</scope>
</reference>
<accession>A0AAV0NDH5</accession>
<dbReference type="EMBL" id="CAMGYJ010000008">
    <property type="protein sequence ID" value="CAI0456663.1"/>
    <property type="molecule type" value="Genomic_DNA"/>
</dbReference>
<sequence>MHQLGEGTKGKILHHAQLRRHARLLAQTRRRSLTHIIIQPNSLSLSLLVLWPGQAHESSIDASINLVTGLIDCARHAANLDLFFFFNGHLDLFLFFSLMEFCL</sequence>
<gene>
    <name evidence="1" type="ORF">LITE_LOCUS32845</name>
</gene>
<evidence type="ECO:0000313" key="2">
    <source>
        <dbReference type="Proteomes" id="UP001154282"/>
    </source>
</evidence>
<evidence type="ECO:0000313" key="1">
    <source>
        <dbReference type="EMBL" id="CAI0456663.1"/>
    </source>
</evidence>
<dbReference type="AlphaFoldDB" id="A0AAV0NDH5"/>